<feature type="non-terminal residue" evidence="2">
    <location>
        <position position="1"/>
    </location>
</feature>
<evidence type="ECO:0000313" key="3">
    <source>
        <dbReference type="Proteomes" id="UP000663870"/>
    </source>
</evidence>
<evidence type="ECO:0000313" key="2">
    <source>
        <dbReference type="EMBL" id="CAF1670347.1"/>
    </source>
</evidence>
<dbReference type="EMBL" id="CAJNOH010013206">
    <property type="protein sequence ID" value="CAF1543437.1"/>
    <property type="molecule type" value="Genomic_DNA"/>
</dbReference>
<organism evidence="2 3">
    <name type="scientific">Rotaria sordida</name>
    <dbReference type="NCBI Taxonomy" id="392033"/>
    <lineage>
        <taxon>Eukaryota</taxon>
        <taxon>Metazoa</taxon>
        <taxon>Spiralia</taxon>
        <taxon>Gnathifera</taxon>
        <taxon>Rotifera</taxon>
        <taxon>Eurotatoria</taxon>
        <taxon>Bdelloidea</taxon>
        <taxon>Philodinida</taxon>
        <taxon>Philodinidae</taxon>
        <taxon>Rotaria</taxon>
    </lineage>
</organism>
<dbReference type="AlphaFoldDB" id="A0A816G6J6"/>
<protein>
    <submittedName>
        <fullName evidence="2">Uncharacterized protein</fullName>
    </submittedName>
</protein>
<name>A0A816G6J6_9BILA</name>
<comment type="caution">
    <text evidence="2">The sequence shown here is derived from an EMBL/GenBank/DDBJ whole genome shotgun (WGS) entry which is preliminary data.</text>
</comment>
<accession>A0A816G6J6</accession>
<dbReference type="Proteomes" id="UP000663870">
    <property type="component" value="Unassembled WGS sequence"/>
</dbReference>
<reference evidence="2" key="1">
    <citation type="submission" date="2021-02" db="EMBL/GenBank/DDBJ databases">
        <authorList>
            <person name="Nowell W R."/>
        </authorList>
    </citation>
    <scope>NUCLEOTIDE SEQUENCE</scope>
</reference>
<keyword evidence="3" id="KW-1185">Reference proteome</keyword>
<dbReference type="EMBL" id="CAJNOL010015095">
    <property type="protein sequence ID" value="CAF1670347.1"/>
    <property type="molecule type" value="Genomic_DNA"/>
</dbReference>
<sequence length="115" mass="13552">MTEEDLYYNPTFIIVLIDICRSELLPTSTDESKWLKSDINQLKDELIRLRTDASNKSLSMESTVAILQNRIEQIDNRFDRMITEMISFHDALNWMMRAMARTNMDRDPPLIVQKP</sequence>
<evidence type="ECO:0000313" key="1">
    <source>
        <dbReference type="EMBL" id="CAF1543437.1"/>
    </source>
</evidence>
<proteinExistence type="predicted"/>
<dbReference type="Proteomes" id="UP000663854">
    <property type="component" value="Unassembled WGS sequence"/>
</dbReference>
<gene>
    <name evidence="2" type="ORF">JXQ802_LOCUS57493</name>
    <name evidence="1" type="ORF">PYM288_LOCUS40894</name>
</gene>